<dbReference type="RefSeq" id="WP_085772024.1">
    <property type="nucleotide sequence ID" value="NZ_AP027149.1"/>
</dbReference>
<dbReference type="SUPFAM" id="SSF56784">
    <property type="entry name" value="HAD-like"/>
    <property type="match status" value="1"/>
</dbReference>
<dbReference type="AlphaFoldDB" id="A0A1W6MWD3"/>
<organism evidence="1 2">
    <name type="scientific">Methylocystis bryophila</name>
    <dbReference type="NCBI Taxonomy" id="655015"/>
    <lineage>
        <taxon>Bacteria</taxon>
        <taxon>Pseudomonadati</taxon>
        <taxon>Pseudomonadota</taxon>
        <taxon>Alphaproteobacteria</taxon>
        <taxon>Hyphomicrobiales</taxon>
        <taxon>Methylocystaceae</taxon>
        <taxon>Methylocystis</taxon>
    </lineage>
</organism>
<dbReference type="KEGG" id="mbry:B1812_13350"/>
<dbReference type="EMBL" id="CP019948">
    <property type="protein sequence ID" value="ARN81908.1"/>
    <property type="molecule type" value="Genomic_DNA"/>
</dbReference>
<dbReference type="Pfam" id="PF13419">
    <property type="entry name" value="HAD_2"/>
    <property type="match status" value="1"/>
</dbReference>
<dbReference type="InterPro" id="IPR036412">
    <property type="entry name" value="HAD-like_sf"/>
</dbReference>
<name>A0A1W6MWD3_9HYPH</name>
<reference evidence="1 2" key="1">
    <citation type="submission" date="2017-02" db="EMBL/GenBank/DDBJ databases">
        <authorList>
            <person name="Peterson S.W."/>
        </authorList>
    </citation>
    <scope>NUCLEOTIDE SEQUENCE [LARGE SCALE GENOMIC DNA]</scope>
    <source>
        <strain evidence="1 2">S285</strain>
    </source>
</reference>
<sequence>MSARRRKTLLLDLDGTLVDPARGILGSCRYAMARMGHPIDDDEDLRWIIGPSLRETFARLLGGRGDPEAAVQHYRQRYSEWGLTEAAPYGGVHEVLAMRRAEGTRLFLCTAKPAVFAKRVVDHFGFAGLLDGVYGPQLDGKHDDKGDLIAHLMEVERLVPEDVCMVGDRAQDVLAARRHGVPTVGVLWGYGGREELVAAGAEILIASPAQLLD</sequence>
<dbReference type="InterPro" id="IPR050155">
    <property type="entry name" value="HAD-like_hydrolase_sf"/>
</dbReference>
<dbReference type="STRING" id="655015.B1812_13350"/>
<dbReference type="Gene3D" id="1.10.150.240">
    <property type="entry name" value="Putative phosphatase, domain 2"/>
    <property type="match status" value="1"/>
</dbReference>
<dbReference type="Proteomes" id="UP000193978">
    <property type="component" value="Chromosome"/>
</dbReference>
<evidence type="ECO:0000313" key="2">
    <source>
        <dbReference type="Proteomes" id="UP000193978"/>
    </source>
</evidence>
<proteinExistence type="predicted"/>
<dbReference type="InterPro" id="IPR023214">
    <property type="entry name" value="HAD_sf"/>
</dbReference>
<dbReference type="PANTHER" id="PTHR43434">
    <property type="entry name" value="PHOSPHOGLYCOLATE PHOSPHATASE"/>
    <property type="match status" value="1"/>
</dbReference>
<evidence type="ECO:0008006" key="3">
    <source>
        <dbReference type="Google" id="ProtNLM"/>
    </source>
</evidence>
<dbReference type="OrthoDB" id="9782449at2"/>
<evidence type="ECO:0000313" key="1">
    <source>
        <dbReference type="EMBL" id="ARN81908.1"/>
    </source>
</evidence>
<dbReference type="Gene3D" id="3.40.50.1000">
    <property type="entry name" value="HAD superfamily/HAD-like"/>
    <property type="match status" value="1"/>
</dbReference>
<dbReference type="InterPro" id="IPR041492">
    <property type="entry name" value="HAD_2"/>
</dbReference>
<dbReference type="PANTHER" id="PTHR43434:SF20">
    <property type="entry name" value="5'-NUCLEOTIDASE"/>
    <property type="match status" value="1"/>
</dbReference>
<dbReference type="InterPro" id="IPR023198">
    <property type="entry name" value="PGP-like_dom2"/>
</dbReference>
<accession>A0A1W6MWD3</accession>
<gene>
    <name evidence="1" type="ORF">B1812_13350</name>
</gene>
<dbReference type="GO" id="GO:0005829">
    <property type="term" value="C:cytosol"/>
    <property type="evidence" value="ECO:0007669"/>
    <property type="project" value="TreeGrafter"/>
</dbReference>
<dbReference type="GO" id="GO:0004713">
    <property type="term" value="F:protein tyrosine kinase activity"/>
    <property type="evidence" value="ECO:0007669"/>
    <property type="project" value="TreeGrafter"/>
</dbReference>
<protein>
    <recommendedName>
        <fullName evidence="3">HAD family hydrolase</fullName>
    </recommendedName>
</protein>
<keyword evidence="2" id="KW-1185">Reference proteome</keyword>